<evidence type="ECO:0000313" key="3">
    <source>
        <dbReference type="EMBL" id="OIP71731.1"/>
    </source>
</evidence>
<evidence type="ECO:0000313" key="9">
    <source>
        <dbReference type="Proteomes" id="UP000230646"/>
    </source>
</evidence>
<dbReference type="PANTHER" id="PTHR38664">
    <property type="entry name" value="SLR0058 PROTEIN"/>
    <property type="match status" value="1"/>
</dbReference>
<evidence type="ECO:0000313" key="8">
    <source>
        <dbReference type="Proteomes" id="UP000228560"/>
    </source>
</evidence>
<evidence type="ECO:0000256" key="1">
    <source>
        <dbReference type="SAM" id="Coils"/>
    </source>
</evidence>
<name>A0A1J5GHH1_9BACT</name>
<evidence type="ECO:0000313" key="4">
    <source>
        <dbReference type="EMBL" id="PIX33604.1"/>
    </source>
</evidence>
<dbReference type="EMBL" id="PFIP01000142">
    <property type="protein sequence ID" value="PIX33604.1"/>
    <property type="molecule type" value="Genomic_DNA"/>
</dbReference>
<dbReference type="STRING" id="1805029.AUK42_03165"/>
<dbReference type="NCBIfam" id="NF047773">
    <property type="entry name" value="phas_rel_Lepto"/>
    <property type="match status" value="1"/>
</dbReference>
<dbReference type="EMBL" id="PFKO01000229">
    <property type="protein sequence ID" value="PIY32367.1"/>
    <property type="molecule type" value="Genomic_DNA"/>
</dbReference>
<keyword evidence="1" id="KW-0175">Coiled coil</keyword>
<dbReference type="PANTHER" id="PTHR38664:SF1">
    <property type="entry name" value="SLR0058 PROTEIN"/>
    <property type="match status" value="1"/>
</dbReference>
<accession>A0A2M8CFL3</accession>
<dbReference type="InterPro" id="IPR012909">
    <property type="entry name" value="PHA_DNA-bd_N"/>
</dbReference>
<dbReference type="Proteomes" id="UP000182763">
    <property type="component" value="Unassembled WGS sequence"/>
</dbReference>
<dbReference type="AlphaFoldDB" id="A0A1J5GHH1"/>
<dbReference type="Pfam" id="PF05597">
    <property type="entry name" value="Phasin"/>
    <property type="match status" value="1"/>
</dbReference>
<evidence type="ECO:0000313" key="5">
    <source>
        <dbReference type="EMBL" id="PIY32367.1"/>
    </source>
</evidence>
<dbReference type="Proteomes" id="UP000228560">
    <property type="component" value="Unassembled WGS sequence"/>
</dbReference>
<comment type="caution">
    <text evidence="3">The sequence shown here is derived from an EMBL/GenBank/DDBJ whole genome shotgun (WGS) entry which is preliminary data.</text>
</comment>
<accession>A0A1J5GHH1</accession>
<dbReference type="Proteomes" id="UP000230646">
    <property type="component" value="Unassembled WGS sequence"/>
</dbReference>
<reference evidence="3 7" key="1">
    <citation type="journal article" date="2016" name="Environ. Microbiol.">
        <title>Genomic resolution of a cold subsurface aquifer community provides metabolic insights for novel microbes adapted to high CO concentrations.</title>
        <authorList>
            <person name="Probst A.J."/>
            <person name="Castelle C.J."/>
            <person name="Singh A."/>
            <person name="Brown C.T."/>
            <person name="Anantharaman K."/>
            <person name="Sharon I."/>
            <person name="Hug L.A."/>
            <person name="Burstein D."/>
            <person name="Emerson J.B."/>
            <person name="Thomas B.C."/>
            <person name="Banfield J.F."/>
        </authorList>
    </citation>
    <scope>NUCLEOTIDE SEQUENCE [LARGE SCALE GENOMIC DNA]</scope>
    <source>
        <strain evidence="3">CG2_30_33_13</strain>
    </source>
</reference>
<evidence type="ECO:0000313" key="7">
    <source>
        <dbReference type="Proteomes" id="UP000182763"/>
    </source>
</evidence>
<dbReference type="Pfam" id="PF07879">
    <property type="entry name" value="PHB_acc_N"/>
    <property type="match status" value="1"/>
</dbReference>
<protein>
    <recommendedName>
        <fullName evidence="2">PHA accumulation regulator DNA-binding N-terminal domain-containing protein</fullName>
    </recommendedName>
</protein>
<accession>A0A2M7PPX2</accession>
<dbReference type="EMBL" id="PFTV01000029">
    <property type="protein sequence ID" value="PJB57828.1"/>
    <property type="molecule type" value="Genomic_DNA"/>
</dbReference>
<dbReference type="RefSeq" id="WP_406607673.1">
    <property type="nucleotide sequence ID" value="NZ_PFKO01000229.1"/>
</dbReference>
<dbReference type="EMBL" id="MNYY01000060">
    <property type="protein sequence ID" value="OIP71731.1"/>
    <property type="molecule type" value="Genomic_DNA"/>
</dbReference>
<gene>
    <name evidence="3" type="ORF">AUK42_03165</name>
    <name evidence="6" type="ORF">CO097_01180</name>
    <name evidence="5" type="ORF">COZ07_05910</name>
    <name evidence="4" type="ORF">COZ58_07110</name>
</gene>
<proteinExistence type="predicted"/>
<reference evidence="4" key="2">
    <citation type="submission" date="2017-09" db="EMBL/GenBank/DDBJ databases">
        <title>Depth-based differentiation of microbial function through sediment-hosted aquifers and enrichment of novel symbionts in the deep terrestrial subsurface.</title>
        <authorList>
            <person name="Probst A.J."/>
            <person name="Ladd B."/>
            <person name="Jarett J.K."/>
            <person name="Geller-Mcgrath D.E."/>
            <person name="Sieber C.M.K."/>
            <person name="Emerson J.B."/>
            <person name="Anantharaman K."/>
            <person name="Thomas B.C."/>
            <person name="Malmstrom R."/>
            <person name="Stieglmeier M."/>
            <person name="Klingl A."/>
            <person name="Woyke T."/>
            <person name="Ryan C.M."/>
            <person name="Banfield J.F."/>
        </authorList>
    </citation>
    <scope>NUCLEOTIDE SEQUENCE</scope>
    <source>
        <strain evidence="4">CG_4_8_14_3_um_filter_34_18</strain>
    </source>
</reference>
<evidence type="ECO:0000259" key="2">
    <source>
        <dbReference type="Pfam" id="PF07879"/>
    </source>
</evidence>
<feature type="domain" description="PHA accumulation regulator DNA-binding N-terminal" evidence="2">
    <location>
        <begin position="5"/>
        <end position="64"/>
    </location>
</feature>
<dbReference type="InterPro" id="IPR008769">
    <property type="entry name" value="PhaF_PhaI"/>
</dbReference>
<organism evidence="3 7">
    <name type="scientific">Candidatus Infernicultor aquiphilus</name>
    <dbReference type="NCBI Taxonomy" id="1805029"/>
    <lineage>
        <taxon>Bacteria</taxon>
        <taxon>Pseudomonadati</taxon>
        <taxon>Atribacterota</taxon>
        <taxon>Candidatus Phoenicimicrobiia</taxon>
        <taxon>Candidatus Pheonicimicrobiales</taxon>
        <taxon>Candidatus Phoenicimicrobiaceae</taxon>
        <taxon>Candidatus Infernicultor</taxon>
    </lineage>
</organism>
<feature type="coiled-coil region" evidence="1">
    <location>
        <begin position="128"/>
        <end position="188"/>
    </location>
</feature>
<accession>A0A2M7K646</accession>
<reference evidence="8 9" key="3">
    <citation type="submission" date="2017-09" db="EMBL/GenBank/DDBJ databases">
        <title>Depth-based differentiation of microbial function through sediment-hosted aquifers and enrichment of novel symbionts in the deep terrestrial subsurface.</title>
        <authorList>
            <person name="Probst A.J."/>
            <person name="Ladd B."/>
            <person name="Jarett J.K."/>
            <person name="Geller-Mcgrath D.E."/>
            <person name="Sieber C.M."/>
            <person name="Emerson J.B."/>
            <person name="Anantharaman K."/>
            <person name="Thomas B.C."/>
            <person name="Malmstrom R."/>
            <person name="Stieglmeier M."/>
            <person name="Klingl A."/>
            <person name="Woyke T."/>
            <person name="Ryan C.M."/>
            <person name="Banfield J.F."/>
        </authorList>
    </citation>
    <scope>NUCLEOTIDE SEQUENCE [LARGE SCALE GENOMIC DNA]</scope>
    <source>
        <strain evidence="5">CG_4_10_14_3_um_filter_34_13</strain>
        <strain evidence="6">CG_4_9_14_3_um_filter_33_16</strain>
    </source>
</reference>
<evidence type="ECO:0000313" key="6">
    <source>
        <dbReference type="EMBL" id="PJB57828.1"/>
    </source>
</evidence>
<sequence>MEEYIIKKYSNRKLYDTKEKKYVNLSEISRLIREGAEVKVIDNETKEDITSLILAQIIVEQEKTKKIMLPSILSPLKILIKKGGEDMLNLSKKMFLAGIGTLSLTKEKAIKIADDLIKRGELSQSESKEFVVNLLDKAEKEKDKLLEKIKPDIEKSIEKMNFASKKCVDDLEKKIDELGNKIDQLSKKIK</sequence>
<dbReference type="Proteomes" id="UP000231493">
    <property type="component" value="Unassembled WGS sequence"/>
</dbReference>